<keyword evidence="2" id="KW-0328">Glycosyltransferase</keyword>
<dbReference type="SUPFAM" id="SSF52540">
    <property type="entry name" value="P-loop containing nucleoside triphosphate hydrolases"/>
    <property type="match status" value="1"/>
</dbReference>
<feature type="domain" description="Phosphoribosyltransferase" evidence="1">
    <location>
        <begin position="491"/>
        <end position="689"/>
    </location>
</feature>
<dbReference type="InterPro" id="IPR000836">
    <property type="entry name" value="PRTase_dom"/>
</dbReference>
<dbReference type="PANTHER" id="PTHR43344:SF20">
    <property type="entry name" value="URACIL PHOSPHORIBOSYLTRANSFERASE"/>
    <property type="match status" value="1"/>
</dbReference>
<dbReference type="CDD" id="cd06223">
    <property type="entry name" value="PRTases_typeI"/>
    <property type="match status" value="1"/>
</dbReference>
<proteinExistence type="predicted"/>
<dbReference type="EMBL" id="JAULSV010000002">
    <property type="protein sequence ID" value="KAK0653165.1"/>
    <property type="molecule type" value="Genomic_DNA"/>
</dbReference>
<dbReference type="InterPro" id="IPR023214">
    <property type="entry name" value="HAD_sf"/>
</dbReference>
<dbReference type="SUPFAM" id="SSF56784">
    <property type="entry name" value="HAD-like"/>
    <property type="match status" value="1"/>
</dbReference>
<dbReference type="InterPro" id="IPR036412">
    <property type="entry name" value="HAD-like_sf"/>
</dbReference>
<dbReference type="SUPFAM" id="SSF53271">
    <property type="entry name" value="PRTase-like"/>
    <property type="match status" value="1"/>
</dbReference>
<dbReference type="Proteomes" id="UP001174936">
    <property type="component" value="Unassembled WGS sequence"/>
</dbReference>
<dbReference type="InterPro" id="IPR029057">
    <property type="entry name" value="PRTase-like"/>
</dbReference>
<dbReference type="GO" id="GO:0005737">
    <property type="term" value="C:cytoplasm"/>
    <property type="evidence" value="ECO:0007669"/>
    <property type="project" value="TreeGrafter"/>
</dbReference>
<dbReference type="GO" id="GO:0016757">
    <property type="term" value="F:glycosyltransferase activity"/>
    <property type="evidence" value="ECO:0007669"/>
    <property type="project" value="UniProtKB-KW"/>
</dbReference>
<dbReference type="InterPro" id="IPR027417">
    <property type="entry name" value="P-loop_NTPase"/>
</dbReference>
<gene>
    <name evidence="2" type="ORF">B0T16DRAFT_370174</name>
</gene>
<accession>A0AA40CVK4</accession>
<organism evidence="2 3">
    <name type="scientific">Cercophora newfieldiana</name>
    <dbReference type="NCBI Taxonomy" id="92897"/>
    <lineage>
        <taxon>Eukaryota</taxon>
        <taxon>Fungi</taxon>
        <taxon>Dikarya</taxon>
        <taxon>Ascomycota</taxon>
        <taxon>Pezizomycotina</taxon>
        <taxon>Sordariomycetes</taxon>
        <taxon>Sordariomycetidae</taxon>
        <taxon>Sordariales</taxon>
        <taxon>Lasiosphaeriaceae</taxon>
        <taxon>Cercophora</taxon>
    </lineage>
</organism>
<evidence type="ECO:0000313" key="2">
    <source>
        <dbReference type="EMBL" id="KAK0653165.1"/>
    </source>
</evidence>
<name>A0AA40CVK4_9PEZI</name>
<evidence type="ECO:0000313" key="3">
    <source>
        <dbReference type="Proteomes" id="UP001174936"/>
    </source>
</evidence>
<dbReference type="Gene3D" id="3.40.50.2020">
    <property type="match status" value="1"/>
</dbReference>
<dbReference type="GO" id="GO:0006564">
    <property type="term" value="P:L-serine biosynthetic process"/>
    <property type="evidence" value="ECO:0007669"/>
    <property type="project" value="TreeGrafter"/>
</dbReference>
<dbReference type="AlphaFoldDB" id="A0AA40CVK4"/>
<dbReference type="Pfam" id="PF14681">
    <property type="entry name" value="UPRTase"/>
    <property type="match status" value="1"/>
</dbReference>
<dbReference type="PANTHER" id="PTHR43344">
    <property type="entry name" value="PHOSPHOSERINE PHOSPHATASE"/>
    <property type="match status" value="1"/>
</dbReference>
<keyword evidence="2" id="KW-0808">Transferase</keyword>
<dbReference type="InterPro" id="IPR050582">
    <property type="entry name" value="HAD-like_SerB"/>
</dbReference>
<keyword evidence="3" id="KW-1185">Reference proteome</keyword>
<dbReference type="Gene3D" id="3.40.50.300">
    <property type="entry name" value="P-loop containing nucleotide triphosphate hydrolases"/>
    <property type="match status" value="1"/>
</dbReference>
<sequence length="693" mass="75794">MAPEKEKPIVIGIYGVPGVGKSFLLRELKQSDIAVNLTIFEGSEVIDSVTPGGLDAFKALPDSEKTSFRQLATSRIQEQASKQDGLAVVVGHFMFWPEGDPSGTQVITDTDLDVYTHIVYLDVPAETVVDRRSADSTRSRPRASVAHIRRWQETEIAALRHLCSQSGILFVKIQGDLLNSVSTRVKQLLNFFCQRTEDHVRTAEQRLTAILSQHKHEEPLRSMLVFDADKTLAAEDTGLLFWRRNAARPCQESLSDPLTDLFRGPMKYSEKAFHQAALLYAEQAEDLTVDFNGSCEAVASLVHIRPRMLELLLLAVKSPHTAAMVVTCGLQQIWERVLEGAGLGDKIQVIGGGHPYDASTIAVTPELKAHIVSCLRHKHQLTTWAFGDGVVDIPMLAEADHAIVVVGDNLSTSMNRALPDAITNWDPPLRNVRQALFPNTATTSPPIAMYQFKHHSIPVVDVTSPDFLDEIFPDTDTNPNRRRIHHATALPASKILATPQRDARISGHALRAAHHRVGWYLSMTFLSSILGTEEVPGGIPHVQGNTTTGHRLRNEERTLIVALMRGGEPMALGVSEAFPAAGFLHAKVAGDITEEHLNGVMTMLLVDSVVNSGKTVVEFVDRVRRVAGKTAVRIVVVAGVVQAGAVEEGAMLGSVLKGDGMLELVALRMSENKFTGRGGTDTGNRLFNTTRLK</sequence>
<comment type="caution">
    <text evidence="2">The sequence shown here is derived from an EMBL/GenBank/DDBJ whole genome shotgun (WGS) entry which is preliminary data.</text>
</comment>
<reference evidence="2" key="1">
    <citation type="submission" date="2023-06" db="EMBL/GenBank/DDBJ databases">
        <title>Genome-scale phylogeny and comparative genomics of the fungal order Sordariales.</title>
        <authorList>
            <consortium name="Lawrence Berkeley National Laboratory"/>
            <person name="Hensen N."/>
            <person name="Bonometti L."/>
            <person name="Westerberg I."/>
            <person name="Brannstrom I.O."/>
            <person name="Guillou S."/>
            <person name="Cros-Aarteil S."/>
            <person name="Calhoun S."/>
            <person name="Haridas S."/>
            <person name="Kuo A."/>
            <person name="Mondo S."/>
            <person name="Pangilinan J."/>
            <person name="Riley R."/>
            <person name="Labutti K."/>
            <person name="Andreopoulos B."/>
            <person name="Lipzen A."/>
            <person name="Chen C."/>
            <person name="Yanf M."/>
            <person name="Daum C."/>
            <person name="Ng V."/>
            <person name="Clum A."/>
            <person name="Steindorff A."/>
            <person name="Ohm R."/>
            <person name="Martin F."/>
            <person name="Silar P."/>
            <person name="Natvig D."/>
            <person name="Lalanne C."/>
            <person name="Gautier V."/>
            <person name="Ament-Velasquez S.L."/>
            <person name="Kruys A."/>
            <person name="Hutchinson M.I."/>
            <person name="Powell A.J."/>
            <person name="Barry K."/>
            <person name="Miller A.N."/>
            <person name="Grigoriev I.V."/>
            <person name="Debuchy R."/>
            <person name="Gladieux P."/>
            <person name="Thoren M.H."/>
            <person name="Johannesson H."/>
        </authorList>
    </citation>
    <scope>NUCLEOTIDE SEQUENCE</scope>
    <source>
        <strain evidence="2">SMH2532-1</strain>
    </source>
</reference>
<dbReference type="Pfam" id="PF13207">
    <property type="entry name" value="AAA_17"/>
    <property type="match status" value="1"/>
</dbReference>
<dbReference type="Gene3D" id="3.40.50.1000">
    <property type="entry name" value="HAD superfamily/HAD-like"/>
    <property type="match status" value="1"/>
</dbReference>
<evidence type="ECO:0000259" key="1">
    <source>
        <dbReference type="Pfam" id="PF14681"/>
    </source>
</evidence>
<dbReference type="GO" id="GO:0036424">
    <property type="term" value="F:L-phosphoserine phosphatase activity"/>
    <property type="evidence" value="ECO:0007669"/>
    <property type="project" value="TreeGrafter"/>
</dbReference>
<dbReference type="GO" id="GO:0000287">
    <property type="term" value="F:magnesium ion binding"/>
    <property type="evidence" value="ECO:0007669"/>
    <property type="project" value="TreeGrafter"/>
</dbReference>
<protein>
    <submittedName>
        <fullName evidence="2">Uracil phosphoribosyltransferase-domain-containing protein</fullName>
    </submittedName>
</protein>
<dbReference type="Pfam" id="PF12710">
    <property type="entry name" value="HAD"/>
    <property type="match status" value="1"/>
</dbReference>